<comment type="function">
    <text evidence="12">Cleaves the distal alpha 1,2-linked glucose residue from the Glc(3)Man(9)GlcNAc(2) oligosaccharide precursor.</text>
</comment>
<protein>
    <recommendedName>
        <fullName evidence="11 12">Mannosyl-oligosaccharide glucosidase</fullName>
        <ecNumber evidence="11 12">3.2.1.106</ecNumber>
    </recommendedName>
    <alternativeName>
        <fullName evidence="13">Glucosidase I</fullName>
    </alternativeName>
</protein>
<feature type="signal peptide" evidence="14">
    <location>
        <begin position="1"/>
        <end position="19"/>
    </location>
</feature>
<dbReference type="AlphaFoldDB" id="A0A1E4T6D7"/>
<evidence type="ECO:0000256" key="13">
    <source>
        <dbReference type="RuleBase" id="RU369107"/>
    </source>
</evidence>
<evidence type="ECO:0000256" key="5">
    <source>
        <dbReference type="ARBA" id="ARBA00022824"/>
    </source>
</evidence>
<dbReference type="GO" id="GO:0006487">
    <property type="term" value="P:protein N-linked glycosylation"/>
    <property type="evidence" value="ECO:0007669"/>
    <property type="project" value="UniProtKB-UniRule"/>
</dbReference>
<evidence type="ECO:0000256" key="4">
    <source>
        <dbReference type="ARBA" id="ARBA00022801"/>
    </source>
</evidence>
<dbReference type="PANTHER" id="PTHR10412:SF11">
    <property type="entry name" value="MANNOSYL-OLIGOSACCHARIDE GLUCOSIDASE"/>
    <property type="match status" value="1"/>
</dbReference>
<comment type="catalytic activity">
    <reaction evidence="12">
        <text>N(4)-(alpha-D-Glc-(1-&gt;2)-alpha-D-Glc-(1-&gt;3)-alpha-D-Glc-(1-&gt;3)-alpha-D-Man-(1-&gt;2)-alpha-D-Man-(1-&gt;2)-alpha-D-Man-(1-&gt;3)-[alpha-D-Man-(1-&gt;2)-alpha-D-Man-(1-&gt;3)-[alpha-D-Man-(1-&gt;2)-alpha-D-Man-(1-&gt;6)]-alpha-D-Man-(1-&gt;6)]-beta-D-Man-(1-&gt;4)-beta-D-GlcNAc-(1-&gt;4)-beta-D-GlcNAc)-L-asparaginyl-[protein] + H2O = N(4)-(alpha-D-Glc-(1-&gt;3)-alpha-D-Glc-(1-&gt;3)-alpha-D-Man-(1-&gt;2)-alpha-D-Man-(1-&gt;2)-alpha-D-Man-(1-&gt;3)-[alpha-D-Man-(1-&gt;2)-alpha-D-Man-(1-&gt;3)-[alpha-D-Man-(1-&gt;2)-alpha-D-Man-(1-&gt;6)]-alpha-D-Man-(1-&gt;6)]-beta-D-Man-(1-&gt;4)-beta-D-GlcNAc-(1-&gt;4)-beta-D-GlcNAc)-L-asparaginyl-[protein] + beta-D-glucose</text>
        <dbReference type="Rhea" id="RHEA:55988"/>
        <dbReference type="Rhea" id="RHEA-COMP:12806"/>
        <dbReference type="Rhea" id="RHEA-COMP:14355"/>
        <dbReference type="ChEBI" id="CHEBI:15377"/>
        <dbReference type="ChEBI" id="CHEBI:15903"/>
        <dbReference type="ChEBI" id="CHEBI:59082"/>
        <dbReference type="ChEBI" id="CHEBI:132537"/>
        <dbReference type="EC" id="3.2.1.106"/>
    </reaction>
</comment>
<keyword evidence="18" id="KW-1185">Reference proteome</keyword>
<evidence type="ECO:0000256" key="12">
    <source>
        <dbReference type="RuleBase" id="RU368089"/>
    </source>
</evidence>
<evidence type="ECO:0000256" key="6">
    <source>
        <dbReference type="ARBA" id="ARBA00022968"/>
    </source>
</evidence>
<dbReference type="GO" id="GO:0005789">
    <property type="term" value="C:endoplasmic reticulum membrane"/>
    <property type="evidence" value="ECO:0007669"/>
    <property type="project" value="UniProtKB-SubCell"/>
</dbReference>
<keyword evidence="9 13" id="KW-0325">Glycoprotein</keyword>
<dbReference type="PANTHER" id="PTHR10412">
    <property type="entry name" value="MANNOSYL-OLIGOSACCHARIDE GLUCOSIDASE"/>
    <property type="match status" value="1"/>
</dbReference>
<keyword evidence="14" id="KW-0732">Signal</keyword>
<dbReference type="InterPro" id="IPR038518">
    <property type="entry name" value="Glyco_hydro_63N_sf"/>
</dbReference>
<evidence type="ECO:0000259" key="15">
    <source>
        <dbReference type="Pfam" id="PF03200"/>
    </source>
</evidence>
<comment type="subcellular location">
    <subcellularLocation>
        <location evidence="1 12">Endoplasmic reticulum membrane</location>
        <topology evidence="1 12">Single-pass type II membrane protein</topology>
    </subcellularLocation>
</comment>
<accession>A0A1E4T6D7</accession>
<dbReference type="EMBL" id="KV453848">
    <property type="protein sequence ID" value="ODV87238.1"/>
    <property type="molecule type" value="Genomic_DNA"/>
</dbReference>
<comment type="pathway">
    <text evidence="13">Glycan metabolism; N-glycan degradation.</text>
</comment>
<keyword evidence="3" id="KW-0812">Transmembrane</keyword>
<keyword evidence="8" id="KW-0472">Membrane</keyword>
<sequence>MLGRNTLALLCILLTYVCAIEYGSLGDPEDIQSVIDNYSSSNEKSLLWGPYRSNLYLGVKPRIPESLLTGLMWFNIEDYQSITKMRHECKQSDNLDKYGWVNYDPRIGGRQVINDGEFKVRFTTDFVKNDEGNWALRIKGKTDDQTVKTSVVFYAGLESEGALKFGGMKDNINLVENDVKLLGFSDRLDGGFDIDIVDSKKNTYVTTSQLIDPSFDPSKTHHMSLNAPIANMWRSKEIFMTILRENVEKLQKEFSHVKDVPPEQLFQLINPANFEGNLHFIQKTFQGDFQFDILYNKELSEDKYTKENIGGKIQHALESFDKKFIDKFQLSAPFNGVNFVNFGKEILSQLLGGISYFYGDQLVDRQAAVDDVEFSQTTLVGKSEGPYELFTSIPSRPFFPRGFYWDEGFHLLPILEFDSDLALEIVKSWFSLIDEDGWIAREQILGDEARSKVPAEFTVQNSNIANPPTLMMVFSEILDVAKRRKSEDKISFSDQEEDFKLGEEKLGDLHLKNPDLLISYAEEIYPQLQKHFEWFRRTQVGEVTDFDRKCHSKLDAFRWKGRTKDHCLPSGIDDYPRAIADIAELNVDLMAWMGVMARSMYQISFLLENRADAQKYSRIYSDIVANLDDLHWSEKDQSYCDLTVDDDDENVFECHIGYVTLMPFIHRLIPSTSSHLAPIIKAITDPEQLWSDYGIRSLSKKDSKFHEGEDYWRGNIWVNINYLVLESLQHYASDPNVDSETAELAKKAYADLRKNLITNIYNQYEATGYAWEQYNERTGEGQKTKHFLGWTSLVVVMMKMPETIE</sequence>
<evidence type="ECO:0000256" key="8">
    <source>
        <dbReference type="ARBA" id="ARBA00023136"/>
    </source>
</evidence>
<dbReference type="Gene3D" id="2.70.98.110">
    <property type="entry name" value="Glycosyl hydrolase family 63, N-terminal domain"/>
    <property type="match status" value="1"/>
</dbReference>
<dbReference type="OrthoDB" id="410058at2759"/>
<dbReference type="Gene3D" id="1.50.10.10">
    <property type="match status" value="1"/>
</dbReference>
<evidence type="ECO:0000256" key="1">
    <source>
        <dbReference type="ARBA" id="ARBA00004648"/>
    </source>
</evidence>
<organism evidence="17 18">
    <name type="scientific">[Candida] arabinofermentans NRRL YB-2248</name>
    <dbReference type="NCBI Taxonomy" id="983967"/>
    <lineage>
        <taxon>Eukaryota</taxon>
        <taxon>Fungi</taxon>
        <taxon>Dikarya</taxon>
        <taxon>Ascomycota</taxon>
        <taxon>Saccharomycotina</taxon>
        <taxon>Pichiomycetes</taxon>
        <taxon>Pichiales</taxon>
        <taxon>Pichiaceae</taxon>
        <taxon>Ogataea</taxon>
        <taxon>Ogataea/Candida clade</taxon>
    </lineage>
</organism>
<feature type="chain" id="PRO_5009163104" description="Mannosyl-oligosaccharide glucosidase" evidence="14">
    <location>
        <begin position="20"/>
        <end position="805"/>
    </location>
</feature>
<proteinExistence type="inferred from homology"/>
<dbReference type="SUPFAM" id="SSF48208">
    <property type="entry name" value="Six-hairpin glycosidases"/>
    <property type="match status" value="1"/>
</dbReference>
<dbReference type="InterPro" id="IPR012341">
    <property type="entry name" value="6hp_glycosidase-like_sf"/>
</dbReference>
<dbReference type="Proteomes" id="UP000094801">
    <property type="component" value="Unassembled WGS sequence"/>
</dbReference>
<dbReference type="InterPro" id="IPR031335">
    <property type="entry name" value="Glyco_hydro_63_C"/>
</dbReference>
<evidence type="ECO:0000256" key="14">
    <source>
        <dbReference type="SAM" id="SignalP"/>
    </source>
</evidence>
<evidence type="ECO:0000256" key="10">
    <source>
        <dbReference type="ARBA" id="ARBA00023295"/>
    </source>
</evidence>
<dbReference type="InterPro" id="IPR031631">
    <property type="entry name" value="Glyco_hydro_63N"/>
</dbReference>
<dbReference type="EC" id="3.2.1.106" evidence="11 12"/>
<feature type="domain" description="Glycosyl hydrolase family 63 N-terminal" evidence="16">
    <location>
        <begin position="45"/>
        <end position="263"/>
    </location>
</feature>
<evidence type="ECO:0000256" key="9">
    <source>
        <dbReference type="ARBA" id="ARBA00023180"/>
    </source>
</evidence>
<evidence type="ECO:0000256" key="7">
    <source>
        <dbReference type="ARBA" id="ARBA00022989"/>
    </source>
</evidence>
<dbReference type="InterPro" id="IPR008928">
    <property type="entry name" value="6-hairpin_glycosidase_sf"/>
</dbReference>
<keyword evidence="7" id="KW-1133">Transmembrane helix</keyword>
<dbReference type="GO" id="GO:0009311">
    <property type="term" value="P:oligosaccharide metabolic process"/>
    <property type="evidence" value="ECO:0007669"/>
    <property type="project" value="UniProtKB-UniRule"/>
</dbReference>
<feature type="domain" description="Glycosyl hydrolase family 63 C-terminal" evidence="15">
    <location>
        <begin position="305"/>
        <end position="799"/>
    </location>
</feature>
<dbReference type="STRING" id="983967.A0A1E4T6D7"/>
<evidence type="ECO:0000313" key="18">
    <source>
        <dbReference type="Proteomes" id="UP000094801"/>
    </source>
</evidence>
<keyword evidence="10 12" id="KW-0326">Glycosidase</keyword>
<name>A0A1E4T6D7_9ASCO</name>
<evidence type="ECO:0000256" key="11">
    <source>
        <dbReference type="ARBA" id="ARBA00038888"/>
    </source>
</evidence>
<gene>
    <name evidence="17" type="ORF">CANARDRAFT_194477</name>
</gene>
<keyword evidence="6" id="KW-0735">Signal-anchor</keyword>
<evidence type="ECO:0000256" key="2">
    <source>
        <dbReference type="ARBA" id="ARBA00010833"/>
    </source>
</evidence>
<evidence type="ECO:0000259" key="16">
    <source>
        <dbReference type="Pfam" id="PF16923"/>
    </source>
</evidence>
<dbReference type="Pfam" id="PF16923">
    <property type="entry name" value="Glyco_hydro_63N"/>
    <property type="match status" value="1"/>
</dbReference>
<keyword evidence="4 12" id="KW-0378">Hydrolase</keyword>
<comment type="similarity">
    <text evidence="2 12">Belongs to the glycosyl hydrolase 63 family.</text>
</comment>
<dbReference type="Pfam" id="PF03200">
    <property type="entry name" value="Glyco_hydro_63"/>
    <property type="match status" value="1"/>
</dbReference>
<evidence type="ECO:0000256" key="3">
    <source>
        <dbReference type="ARBA" id="ARBA00022692"/>
    </source>
</evidence>
<dbReference type="InterPro" id="IPR004888">
    <property type="entry name" value="Glycoside_hydrolase_63"/>
</dbReference>
<keyword evidence="5 12" id="KW-0256">Endoplasmic reticulum</keyword>
<dbReference type="GO" id="GO:0004573">
    <property type="term" value="F:Glc3Man9GlcNAc2 oligosaccharide glucosidase activity"/>
    <property type="evidence" value="ECO:0007669"/>
    <property type="project" value="UniProtKB-UniRule"/>
</dbReference>
<evidence type="ECO:0000313" key="17">
    <source>
        <dbReference type="EMBL" id="ODV87238.1"/>
    </source>
</evidence>
<reference evidence="18" key="1">
    <citation type="submission" date="2016-04" db="EMBL/GenBank/DDBJ databases">
        <title>Comparative genomics of biotechnologically important yeasts.</title>
        <authorList>
            <consortium name="DOE Joint Genome Institute"/>
            <person name="Riley R."/>
            <person name="Haridas S."/>
            <person name="Wolfe K.H."/>
            <person name="Lopes M.R."/>
            <person name="Hittinger C.T."/>
            <person name="Goker M."/>
            <person name="Salamov A."/>
            <person name="Wisecaver J."/>
            <person name="Long T.M."/>
            <person name="Aerts A.L."/>
            <person name="Barry K."/>
            <person name="Choi C."/>
            <person name="Clum A."/>
            <person name="Coughlan A.Y."/>
            <person name="Deshpande S."/>
            <person name="Douglass A.P."/>
            <person name="Hanson S.J."/>
            <person name="Klenk H.-P."/>
            <person name="Labutti K."/>
            <person name="Lapidus A."/>
            <person name="Lindquist E."/>
            <person name="Lipzen A."/>
            <person name="Meier-Kolthoff J.P."/>
            <person name="Ohm R.A."/>
            <person name="Otillar R.P."/>
            <person name="Pangilinan J."/>
            <person name="Peng Y."/>
            <person name="Rokas A."/>
            <person name="Rosa C.A."/>
            <person name="Scheuner C."/>
            <person name="Sibirny A.A."/>
            <person name="Slot J.C."/>
            <person name="Stielow J.B."/>
            <person name="Sun H."/>
            <person name="Kurtzman C.P."/>
            <person name="Blackwell M."/>
            <person name="Grigoriev I.V."/>
            <person name="Jeffries T.W."/>
        </authorList>
    </citation>
    <scope>NUCLEOTIDE SEQUENCE [LARGE SCALE GENOMIC DNA]</scope>
    <source>
        <strain evidence="18">NRRL YB-2248</strain>
    </source>
</reference>